<feature type="region of interest" description="Disordered" evidence="1">
    <location>
        <begin position="18"/>
        <end position="76"/>
    </location>
</feature>
<protein>
    <submittedName>
        <fullName evidence="2">Copper resistance protein CopA</fullName>
    </submittedName>
</protein>
<dbReference type="Proteomes" id="UP000192707">
    <property type="component" value="Unassembled WGS sequence"/>
</dbReference>
<name>A0A1W9YMG5_MYCAI</name>
<evidence type="ECO:0000256" key="1">
    <source>
        <dbReference type="SAM" id="MobiDB-lite"/>
    </source>
</evidence>
<accession>A0A1W9YMG5</accession>
<dbReference type="AlphaFoldDB" id="A0A1W9YMG5"/>
<feature type="non-terminal residue" evidence="2">
    <location>
        <position position="1"/>
    </location>
</feature>
<gene>
    <name evidence="2" type="ORF">BST14_29390</name>
</gene>
<evidence type="ECO:0000313" key="2">
    <source>
        <dbReference type="EMBL" id="ORA00229.1"/>
    </source>
</evidence>
<sequence length="76" mass="7868">LFAQSMDRSGYARGTLALAEGLSAPVPTPDPRPLIGMDDMGMGGMDHGAMGHGAATRPASEMDHSKMSGMDMNGMD</sequence>
<proteinExistence type="predicted"/>
<organism evidence="2 3">
    <name type="scientific">Mycobacterium arosiense ATCC BAA-1401 = DSM 45069</name>
    <dbReference type="NCBI Taxonomy" id="1265311"/>
    <lineage>
        <taxon>Bacteria</taxon>
        <taxon>Bacillati</taxon>
        <taxon>Actinomycetota</taxon>
        <taxon>Actinomycetes</taxon>
        <taxon>Mycobacteriales</taxon>
        <taxon>Mycobacteriaceae</taxon>
        <taxon>Mycobacterium</taxon>
        <taxon>Mycobacterium avium complex (MAC)</taxon>
    </lineage>
</organism>
<dbReference type="EMBL" id="MVHG01000460">
    <property type="protein sequence ID" value="ORA00229.1"/>
    <property type="molecule type" value="Genomic_DNA"/>
</dbReference>
<evidence type="ECO:0000313" key="3">
    <source>
        <dbReference type="Proteomes" id="UP000192707"/>
    </source>
</evidence>
<comment type="caution">
    <text evidence="2">The sequence shown here is derived from an EMBL/GenBank/DDBJ whole genome shotgun (WGS) entry which is preliminary data.</text>
</comment>
<reference evidence="2 3" key="1">
    <citation type="submission" date="2016-12" db="EMBL/GenBank/DDBJ databases">
        <title>The new phylogeny of genus Mycobacterium.</title>
        <authorList>
            <person name="Tortoli E."/>
            <person name="Trovato A."/>
            <person name="Cirillo D.M."/>
        </authorList>
    </citation>
    <scope>NUCLEOTIDE SEQUENCE [LARGE SCALE GENOMIC DNA]</scope>
    <source>
        <strain evidence="2 3">DSM 45069</strain>
    </source>
</reference>
<keyword evidence="3" id="KW-1185">Reference proteome</keyword>
<feature type="non-terminal residue" evidence="2">
    <location>
        <position position="76"/>
    </location>
</feature>